<protein>
    <submittedName>
        <fullName evidence="2">Uncharacterized protein</fullName>
    </submittedName>
</protein>
<proteinExistence type="predicted"/>
<name>A0A494YYV6_9BACI</name>
<sequence length="71" mass="8286">MQGRAITFLERMNLRRSTLRKQLETPELQSIHPILVGEQKAVEMVIDEFESETDNNRNEIPLSDSDDEKNE</sequence>
<gene>
    <name evidence="2" type="ORF">D8M05_10455</name>
</gene>
<accession>A0A494YYV6</accession>
<dbReference type="Proteomes" id="UP000281813">
    <property type="component" value="Unassembled WGS sequence"/>
</dbReference>
<comment type="caution">
    <text evidence="2">The sequence shown here is derived from an EMBL/GenBank/DDBJ whole genome shotgun (WGS) entry which is preliminary data.</text>
</comment>
<evidence type="ECO:0000313" key="3">
    <source>
        <dbReference type="Proteomes" id="UP000281813"/>
    </source>
</evidence>
<organism evidence="2 3">
    <name type="scientific">Oceanobacillus bengalensis</name>
    <dbReference type="NCBI Taxonomy" id="1435466"/>
    <lineage>
        <taxon>Bacteria</taxon>
        <taxon>Bacillati</taxon>
        <taxon>Bacillota</taxon>
        <taxon>Bacilli</taxon>
        <taxon>Bacillales</taxon>
        <taxon>Bacillaceae</taxon>
        <taxon>Oceanobacillus</taxon>
    </lineage>
</organism>
<dbReference type="EMBL" id="RBZO01000014">
    <property type="protein sequence ID" value="RKQ15410.1"/>
    <property type="molecule type" value="Genomic_DNA"/>
</dbReference>
<reference evidence="2 3" key="1">
    <citation type="journal article" date="2015" name="Antonie Van Leeuwenhoek">
        <title>Oceanobacillus bengalensis sp. nov., a bacterium isolated from seawater of the Bay of Bengal.</title>
        <authorList>
            <person name="Yongchang O."/>
            <person name="Xiang W."/>
            <person name="Wang G."/>
        </authorList>
    </citation>
    <scope>NUCLEOTIDE SEQUENCE [LARGE SCALE GENOMIC DNA]</scope>
    <source>
        <strain evidence="2 3">MCCC 1K00260</strain>
    </source>
</reference>
<dbReference type="RefSeq" id="WP_121131532.1">
    <property type="nucleotide sequence ID" value="NZ_RBZO01000014.1"/>
</dbReference>
<evidence type="ECO:0000313" key="2">
    <source>
        <dbReference type="EMBL" id="RKQ15410.1"/>
    </source>
</evidence>
<keyword evidence="3" id="KW-1185">Reference proteome</keyword>
<dbReference type="AlphaFoldDB" id="A0A494YYV6"/>
<evidence type="ECO:0000256" key="1">
    <source>
        <dbReference type="SAM" id="MobiDB-lite"/>
    </source>
</evidence>
<feature type="region of interest" description="Disordered" evidence="1">
    <location>
        <begin position="49"/>
        <end position="71"/>
    </location>
</feature>